<dbReference type="Pfam" id="PF14529">
    <property type="entry name" value="Exo_endo_phos_2"/>
    <property type="match status" value="1"/>
</dbReference>
<proteinExistence type="predicted"/>
<dbReference type="Gene3D" id="3.60.10.10">
    <property type="entry name" value="Endonuclease/exonuclease/phosphatase"/>
    <property type="match status" value="1"/>
</dbReference>
<evidence type="ECO:0000313" key="2">
    <source>
        <dbReference type="EMBL" id="KAK2141638.1"/>
    </source>
</evidence>
<dbReference type="AlphaFoldDB" id="A0AAD9MRN6"/>
<evidence type="ECO:0000259" key="1">
    <source>
        <dbReference type="Pfam" id="PF14529"/>
    </source>
</evidence>
<dbReference type="Proteomes" id="UP001208570">
    <property type="component" value="Unassembled WGS sequence"/>
</dbReference>
<feature type="non-terminal residue" evidence="2">
    <location>
        <position position="1"/>
    </location>
</feature>
<accession>A0AAD9MRN6</accession>
<dbReference type="PANTHER" id="PTHR33395:SF22">
    <property type="entry name" value="REVERSE TRANSCRIPTASE DOMAIN-CONTAINING PROTEIN"/>
    <property type="match status" value="1"/>
</dbReference>
<dbReference type="InterPro" id="IPR036691">
    <property type="entry name" value="Endo/exonu/phosph_ase_sf"/>
</dbReference>
<reference evidence="2" key="1">
    <citation type="journal article" date="2023" name="Mol. Biol. Evol.">
        <title>Third-Generation Sequencing Reveals the Adaptive Role of the Epigenome in Three Deep-Sea Polychaetes.</title>
        <authorList>
            <person name="Perez M."/>
            <person name="Aroh O."/>
            <person name="Sun Y."/>
            <person name="Lan Y."/>
            <person name="Juniper S.K."/>
            <person name="Young C.R."/>
            <person name="Angers B."/>
            <person name="Qian P.Y."/>
        </authorList>
    </citation>
    <scope>NUCLEOTIDE SEQUENCE</scope>
    <source>
        <strain evidence="2">P08H-3</strain>
    </source>
</reference>
<sequence length="207" mass="23752">ESIWLNIKLKGNDKLLLGCVYRSPSSTDQNNIKLFNLLQQISEYDSTHTVIAGDFNYPEIEWTTWSTTKSEEHHSQKFIDACRDAYLNQHTTQPTCHRHGQNEGLLDLVFTNEEHMVLSIDYLPGLGISGHAVMIFNVHVYTLTTGQAKPKYRYHKGNYASTNDQLNDVDWSLMDNLSVQKYFSTPPMRRLWNISSPNLCQQVIAGK</sequence>
<protein>
    <recommendedName>
        <fullName evidence="1">Endonuclease/exonuclease/phosphatase domain-containing protein</fullName>
    </recommendedName>
</protein>
<dbReference type="InterPro" id="IPR005135">
    <property type="entry name" value="Endo/exonuclease/phosphatase"/>
</dbReference>
<gene>
    <name evidence="2" type="ORF">LSH36_1063g01015</name>
</gene>
<dbReference type="PANTHER" id="PTHR33395">
    <property type="entry name" value="TRANSCRIPTASE, PUTATIVE-RELATED-RELATED"/>
    <property type="match status" value="1"/>
</dbReference>
<comment type="caution">
    <text evidence="2">The sequence shown here is derived from an EMBL/GenBank/DDBJ whole genome shotgun (WGS) entry which is preliminary data.</text>
</comment>
<evidence type="ECO:0000313" key="3">
    <source>
        <dbReference type="Proteomes" id="UP001208570"/>
    </source>
</evidence>
<dbReference type="GO" id="GO:0007508">
    <property type="term" value="P:larval heart development"/>
    <property type="evidence" value="ECO:0007669"/>
    <property type="project" value="TreeGrafter"/>
</dbReference>
<dbReference type="EMBL" id="JAODUP010001063">
    <property type="protein sequence ID" value="KAK2141638.1"/>
    <property type="molecule type" value="Genomic_DNA"/>
</dbReference>
<name>A0AAD9MRN6_9ANNE</name>
<dbReference type="GO" id="GO:0061343">
    <property type="term" value="P:cell adhesion involved in heart morphogenesis"/>
    <property type="evidence" value="ECO:0007669"/>
    <property type="project" value="TreeGrafter"/>
</dbReference>
<dbReference type="GO" id="GO:0031012">
    <property type="term" value="C:extracellular matrix"/>
    <property type="evidence" value="ECO:0007669"/>
    <property type="project" value="TreeGrafter"/>
</dbReference>
<keyword evidence="3" id="KW-1185">Reference proteome</keyword>
<feature type="domain" description="Endonuclease/exonuclease/phosphatase" evidence="1">
    <location>
        <begin position="18"/>
        <end position="131"/>
    </location>
</feature>
<dbReference type="GO" id="GO:0003824">
    <property type="term" value="F:catalytic activity"/>
    <property type="evidence" value="ECO:0007669"/>
    <property type="project" value="InterPro"/>
</dbReference>
<organism evidence="2 3">
    <name type="scientific">Paralvinella palmiformis</name>
    <dbReference type="NCBI Taxonomy" id="53620"/>
    <lineage>
        <taxon>Eukaryota</taxon>
        <taxon>Metazoa</taxon>
        <taxon>Spiralia</taxon>
        <taxon>Lophotrochozoa</taxon>
        <taxon>Annelida</taxon>
        <taxon>Polychaeta</taxon>
        <taxon>Sedentaria</taxon>
        <taxon>Canalipalpata</taxon>
        <taxon>Terebellida</taxon>
        <taxon>Terebelliformia</taxon>
        <taxon>Alvinellidae</taxon>
        <taxon>Paralvinella</taxon>
    </lineage>
</organism>
<dbReference type="SUPFAM" id="SSF56219">
    <property type="entry name" value="DNase I-like"/>
    <property type="match status" value="1"/>
</dbReference>